<evidence type="ECO:0000313" key="6">
    <source>
        <dbReference type="EMBL" id="CAH1414188.1"/>
    </source>
</evidence>
<dbReference type="AlphaFoldDB" id="A0AAU9LDT9"/>
<keyword evidence="3" id="KW-1133">Transmembrane helix</keyword>
<feature type="chain" id="PRO_5043706579" description="X8 domain-containing protein" evidence="4">
    <location>
        <begin position="21"/>
        <end position="287"/>
    </location>
</feature>
<feature type="compositionally biased region" description="Low complexity" evidence="2">
    <location>
        <begin position="110"/>
        <end position="155"/>
    </location>
</feature>
<keyword evidence="1 4" id="KW-0732">Signal</keyword>
<comment type="caution">
    <text evidence="6">The sequence shown here is derived from an EMBL/GenBank/DDBJ whole genome shotgun (WGS) entry which is preliminary data.</text>
</comment>
<feature type="signal peptide" evidence="4">
    <location>
        <begin position="1"/>
        <end position="20"/>
    </location>
</feature>
<dbReference type="InterPro" id="IPR044788">
    <property type="entry name" value="X8_dom_prot"/>
</dbReference>
<evidence type="ECO:0000256" key="2">
    <source>
        <dbReference type="SAM" id="MobiDB-lite"/>
    </source>
</evidence>
<evidence type="ECO:0000259" key="5">
    <source>
        <dbReference type="SMART" id="SM00768"/>
    </source>
</evidence>
<organism evidence="6 7">
    <name type="scientific">Lactuca virosa</name>
    <dbReference type="NCBI Taxonomy" id="75947"/>
    <lineage>
        <taxon>Eukaryota</taxon>
        <taxon>Viridiplantae</taxon>
        <taxon>Streptophyta</taxon>
        <taxon>Embryophyta</taxon>
        <taxon>Tracheophyta</taxon>
        <taxon>Spermatophyta</taxon>
        <taxon>Magnoliopsida</taxon>
        <taxon>eudicotyledons</taxon>
        <taxon>Gunneridae</taxon>
        <taxon>Pentapetalae</taxon>
        <taxon>asterids</taxon>
        <taxon>campanulids</taxon>
        <taxon>Asterales</taxon>
        <taxon>Asteraceae</taxon>
        <taxon>Cichorioideae</taxon>
        <taxon>Cichorieae</taxon>
        <taxon>Lactucinae</taxon>
        <taxon>Lactuca</taxon>
    </lineage>
</organism>
<dbReference type="Gene3D" id="1.20.58.1040">
    <property type="match status" value="1"/>
</dbReference>
<keyword evidence="3" id="KW-0472">Membrane</keyword>
<evidence type="ECO:0000256" key="4">
    <source>
        <dbReference type="SAM" id="SignalP"/>
    </source>
</evidence>
<dbReference type="EMBL" id="CAKMRJ010000001">
    <property type="protein sequence ID" value="CAH1414188.1"/>
    <property type="molecule type" value="Genomic_DNA"/>
</dbReference>
<feature type="transmembrane region" description="Helical" evidence="3">
    <location>
        <begin position="193"/>
        <end position="216"/>
    </location>
</feature>
<keyword evidence="7" id="KW-1185">Reference proteome</keyword>
<accession>A0AAU9LDT9</accession>
<keyword evidence="3" id="KW-0812">Transmembrane</keyword>
<feature type="region of interest" description="Disordered" evidence="2">
    <location>
        <begin position="90"/>
        <end position="192"/>
    </location>
</feature>
<reference evidence="6 7" key="1">
    <citation type="submission" date="2022-01" db="EMBL/GenBank/DDBJ databases">
        <authorList>
            <person name="Xiong W."/>
            <person name="Schranz E."/>
        </authorList>
    </citation>
    <scope>NUCLEOTIDE SEQUENCE [LARGE SCALE GENOMIC DNA]</scope>
</reference>
<dbReference type="PANTHER" id="PTHR31044">
    <property type="entry name" value="BETA-1,3 GLUCANASE"/>
    <property type="match status" value="1"/>
</dbReference>
<dbReference type="Proteomes" id="UP001157418">
    <property type="component" value="Unassembled WGS sequence"/>
</dbReference>
<dbReference type="InterPro" id="IPR012946">
    <property type="entry name" value="X8"/>
</dbReference>
<proteinExistence type="predicted"/>
<feature type="domain" description="X8" evidence="5">
    <location>
        <begin position="21"/>
        <end position="107"/>
    </location>
</feature>
<evidence type="ECO:0000256" key="3">
    <source>
        <dbReference type="SAM" id="Phobius"/>
    </source>
</evidence>
<evidence type="ECO:0000313" key="7">
    <source>
        <dbReference type="Proteomes" id="UP001157418"/>
    </source>
</evidence>
<dbReference type="PANTHER" id="PTHR31044:SF60">
    <property type="entry name" value="PLASMODESMATA CALLOSE-BINDING PROTEIN 4"/>
    <property type="match status" value="1"/>
</dbReference>
<feature type="compositionally biased region" description="Gly residues" evidence="2">
    <location>
        <begin position="156"/>
        <end position="182"/>
    </location>
</feature>
<gene>
    <name evidence="6" type="ORF">LVIROSA_LOCUS2116</name>
</gene>
<name>A0AAU9LDT9_9ASTR</name>
<sequence>MDFLAISMAILLAMAGYSNAAYCVCNTALSNDVLQKNIDYACGHGADCAQISQNGACFNPNTVKDHCNFAVNSYYQKKGQVLGSCDFSGTATVSQTPPSGANSVCYSGNPSTSTPTPPATGTGTPTPGTGTPTPGTGTGTPTPGTGTGTGTPTPGTGTGTPGSGTGTGAGTTGTGTGSGSGTMPGINVNPQSGLGPTGTTGFLALMFVVLAIWSLCKDKDGADTCRSHVSPTGSASVPVLPTNFVLDSSISERVNDTSKHNYLPQSICFPLIPPPPSPTSIRVRYLI</sequence>
<feature type="compositionally biased region" description="Polar residues" evidence="2">
    <location>
        <begin position="90"/>
        <end position="109"/>
    </location>
</feature>
<protein>
    <recommendedName>
        <fullName evidence="5">X8 domain-containing protein</fullName>
    </recommendedName>
</protein>
<dbReference type="Pfam" id="PF07983">
    <property type="entry name" value="X8"/>
    <property type="match status" value="1"/>
</dbReference>
<dbReference type="SMART" id="SM00768">
    <property type="entry name" value="X8"/>
    <property type="match status" value="1"/>
</dbReference>
<dbReference type="GO" id="GO:0009506">
    <property type="term" value="C:plasmodesma"/>
    <property type="evidence" value="ECO:0007669"/>
    <property type="project" value="UniProtKB-ARBA"/>
</dbReference>
<evidence type="ECO:0000256" key="1">
    <source>
        <dbReference type="ARBA" id="ARBA00022729"/>
    </source>
</evidence>